<sequence>MDATGPGRRPAMIARWVILLLGLIAIAILFTLLSGEIGGERRRYRLTVELLTPAGPRTGASVIEARKAWQLPLMGASNVRYTIDGEAVRVDLGDGRVLYALLMNEATQFELPWFGARRGSVAPALPRSYSREEQAALWAELVRSDAMVTLDAQDYPQLVTLANNSDPSSLAIVPTANVGTALGRSHQLARITLQPTGDPVTHTLRQRLPWLAEGAKPRLPGGVRTRDFVRE</sequence>
<evidence type="ECO:0000313" key="2">
    <source>
        <dbReference type="EMBL" id="MEF3365649.1"/>
    </source>
</evidence>
<proteinExistence type="predicted"/>
<keyword evidence="3" id="KW-1185">Reference proteome</keyword>
<name>A0ABU7XEQ9_9HYPH</name>
<protein>
    <submittedName>
        <fullName evidence="2">Uncharacterized protein</fullName>
    </submittedName>
</protein>
<reference evidence="2 3" key="1">
    <citation type="submission" date="2024-02" db="EMBL/GenBank/DDBJ databases">
        <authorList>
            <person name="Grouzdev D."/>
        </authorList>
    </citation>
    <scope>NUCLEOTIDE SEQUENCE [LARGE SCALE GENOMIC DNA]</scope>
    <source>
        <strain evidence="2 3">9N</strain>
    </source>
</reference>
<dbReference type="RefSeq" id="WP_332080570.1">
    <property type="nucleotide sequence ID" value="NZ_JAZHYN010000007.1"/>
</dbReference>
<accession>A0ABU7XEQ9</accession>
<keyword evidence="1" id="KW-1133">Transmembrane helix</keyword>
<comment type="caution">
    <text evidence="2">The sequence shown here is derived from an EMBL/GenBank/DDBJ whole genome shotgun (WGS) entry which is preliminary data.</text>
</comment>
<dbReference type="EMBL" id="JAZHYN010000007">
    <property type="protein sequence ID" value="MEF3365649.1"/>
    <property type="molecule type" value="Genomic_DNA"/>
</dbReference>
<dbReference type="Proteomes" id="UP001350748">
    <property type="component" value="Unassembled WGS sequence"/>
</dbReference>
<keyword evidence="1" id="KW-0812">Transmembrane</keyword>
<keyword evidence="1" id="KW-0472">Membrane</keyword>
<organism evidence="2 3">
    <name type="scientific">Methylocystis borbori</name>
    <dbReference type="NCBI Taxonomy" id="3118750"/>
    <lineage>
        <taxon>Bacteria</taxon>
        <taxon>Pseudomonadati</taxon>
        <taxon>Pseudomonadota</taxon>
        <taxon>Alphaproteobacteria</taxon>
        <taxon>Hyphomicrobiales</taxon>
        <taxon>Methylocystaceae</taxon>
        <taxon>Methylocystis</taxon>
    </lineage>
</organism>
<evidence type="ECO:0000256" key="1">
    <source>
        <dbReference type="SAM" id="Phobius"/>
    </source>
</evidence>
<gene>
    <name evidence="2" type="ORF">V3H18_03780</name>
</gene>
<evidence type="ECO:0000313" key="3">
    <source>
        <dbReference type="Proteomes" id="UP001350748"/>
    </source>
</evidence>
<feature type="transmembrane region" description="Helical" evidence="1">
    <location>
        <begin position="12"/>
        <end position="33"/>
    </location>
</feature>